<dbReference type="GO" id="GO:0006801">
    <property type="term" value="P:superoxide metabolic process"/>
    <property type="evidence" value="ECO:0007669"/>
    <property type="project" value="InterPro"/>
</dbReference>
<proteinExistence type="inferred from homology"/>
<dbReference type="InterPro" id="IPR024134">
    <property type="entry name" value="SOD_Cu/Zn_/chaperone"/>
</dbReference>
<gene>
    <name evidence="5" type="ORF">SAMN05445060_1698</name>
</gene>
<dbReference type="STRING" id="1344003.SAMN05445060_1698"/>
<protein>
    <submittedName>
        <fullName evidence="5">Superoxide dismutase, Cu-Zn family</fullName>
    </submittedName>
</protein>
<dbReference type="RefSeq" id="WP_076478495.1">
    <property type="nucleotide sequence ID" value="NZ_FTNT01000004.1"/>
</dbReference>
<feature type="domain" description="Superoxide dismutase copper/zinc binding" evidence="4">
    <location>
        <begin position="92"/>
        <end position="234"/>
    </location>
</feature>
<evidence type="ECO:0000259" key="4">
    <source>
        <dbReference type="Pfam" id="PF00080"/>
    </source>
</evidence>
<feature type="compositionally biased region" description="Polar residues" evidence="2">
    <location>
        <begin position="45"/>
        <end position="56"/>
    </location>
</feature>
<dbReference type="OrthoDB" id="9792957at2"/>
<evidence type="ECO:0000256" key="2">
    <source>
        <dbReference type="SAM" id="MobiDB-lite"/>
    </source>
</evidence>
<dbReference type="Gene3D" id="2.60.40.200">
    <property type="entry name" value="Superoxide dismutase, copper/zinc binding domain"/>
    <property type="match status" value="1"/>
</dbReference>
<feature type="region of interest" description="Disordered" evidence="2">
    <location>
        <begin position="37"/>
        <end position="72"/>
    </location>
</feature>
<dbReference type="Pfam" id="PF00080">
    <property type="entry name" value="Sod_Cu"/>
    <property type="match status" value="1"/>
</dbReference>
<evidence type="ECO:0000313" key="6">
    <source>
        <dbReference type="Proteomes" id="UP000186218"/>
    </source>
</evidence>
<dbReference type="PANTHER" id="PTHR10003">
    <property type="entry name" value="SUPEROXIDE DISMUTASE CU-ZN -RELATED"/>
    <property type="match status" value="1"/>
</dbReference>
<reference evidence="5 6" key="1">
    <citation type="submission" date="2017-01" db="EMBL/GenBank/DDBJ databases">
        <authorList>
            <person name="Mah S.A."/>
            <person name="Swanson W.J."/>
            <person name="Moy G.W."/>
            <person name="Vacquier V.D."/>
        </authorList>
    </citation>
    <scope>NUCLEOTIDE SEQUENCE [LARGE SCALE GENOMIC DNA]</scope>
    <source>
        <strain evidence="5 6">CPCC 203464</strain>
    </source>
</reference>
<dbReference type="AlphaFoldDB" id="A0A1N7F0F8"/>
<sequence length="238" mass="23595">MTHRPLPRHRSLARPVGRAALLLATVSAAGLALAGCGNGEEASSAEGTTPAVTSGVQAPIGQPGENGAQESTGTGAAKLTASLINPTGNQIGTAEFATAGDGVQVTVSVRKDSGLSAGFHGVHLHTNGVCENNSTAPTGGAPGAFLSAGGHLQVNGRTEHPSSGDLTSIFITSDGSGELTTTTDMVTVPEITGKSIMIHSGADNFGNIPTRYAPTPDKETLSTGDAGSRAACGVLTAE</sequence>
<name>A0A1N7F0F8_9NOCA</name>
<feature type="chain" id="PRO_5039179049" evidence="3">
    <location>
        <begin position="35"/>
        <end position="238"/>
    </location>
</feature>
<accession>A0A1N7F0F8</accession>
<feature type="signal peptide" evidence="3">
    <location>
        <begin position="1"/>
        <end position="34"/>
    </location>
</feature>
<comment type="similarity">
    <text evidence="1">Belongs to the Cu-Zn superoxide dismutase family.</text>
</comment>
<dbReference type="EMBL" id="FTNT01000004">
    <property type="protein sequence ID" value="SIR93873.1"/>
    <property type="molecule type" value="Genomic_DNA"/>
</dbReference>
<dbReference type="InterPro" id="IPR036423">
    <property type="entry name" value="SOD-like_Cu/Zn_dom_sf"/>
</dbReference>
<dbReference type="SUPFAM" id="SSF49329">
    <property type="entry name" value="Cu,Zn superoxide dismutase-like"/>
    <property type="match status" value="1"/>
</dbReference>
<evidence type="ECO:0000256" key="1">
    <source>
        <dbReference type="ARBA" id="ARBA00010457"/>
    </source>
</evidence>
<dbReference type="Proteomes" id="UP000186218">
    <property type="component" value="Unassembled WGS sequence"/>
</dbReference>
<dbReference type="InterPro" id="IPR001424">
    <property type="entry name" value="SOD_Cu_Zn_dom"/>
</dbReference>
<keyword evidence="6" id="KW-1185">Reference proteome</keyword>
<keyword evidence="3" id="KW-0732">Signal</keyword>
<dbReference type="GO" id="GO:0005507">
    <property type="term" value="F:copper ion binding"/>
    <property type="evidence" value="ECO:0007669"/>
    <property type="project" value="InterPro"/>
</dbReference>
<dbReference type="NCBIfam" id="NF047631">
    <property type="entry name" value="SodCMycob"/>
    <property type="match status" value="1"/>
</dbReference>
<evidence type="ECO:0000256" key="3">
    <source>
        <dbReference type="SAM" id="SignalP"/>
    </source>
</evidence>
<organism evidence="5 6">
    <name type="scientific">Williamsia sterculiae</name>
    <dbReference type="NCBI Taxonomy" id="1344003"/>
    <lineage>
        <taxon>Bacteria</taxon>
        <taxon>Bacillati</taxon>
        <taxon>Actinomycetota</taxon>
        <taxon>Actinomycetes</taxon>
        <taxon>Mycobacteriales</taxon>
        <taxon>Nocardiaceae</taxon>
        <taxon>Williamsia</taxon>
    </lineage>
</organism>
<evidence type="ECO:0000313" key="5">
    <source>
        <dbReference type="EMBL" id="SIR93873.1"/>
    </source>
</evidence>